<dbReference type="SUPFAM" id="SSF52058">
    <property type="entry name" value="L domain-like"/>
    <property type="match status" value="1"/>
</dbReference>
<reference evidence="12" key="2">
    <citation type="journal article" date="2017" name="J. Anim. Genet.">
        <title>Multiple reference genome sequences of hot pepper reveal the massive evolution of plant disease resistance genes by retroduplication.</title>
        <authorList>
            <person name="Kim S."/>
            <person name="Park J."/>
            <person name="Yeom S.-I."/>
            <person name="Kim Y.-M."/>
            <person name="Seo E."/>
            <person name="Kim K.-T."/>
            <person name="Kim M.-S."/>
            <person name="Lee J.M."/>
            <person name="Cheong K."/>
            <person name="Shin H.-S."/>
            <person name="Kim S.-B."/>
            <person name="Han K."/>
            <person name="Lee J."/>
            <person name="Park M."/>
            <person name="Lee H.-A."/>
            <person name="Lee H.-Y."/>
            <person name="Lee Y."/>
            <person name="Oh S."/>
            <person name="Lee J.H."/>
            <person name="Choi E."/>
            <person name="Choi E."/>
            <person name="Lee S.E."/>
            <person name="Jeon J."/>
            <person name="Kim H."/>
            <person name="Choi G."/>
            <person name="Song H."/>
            <person name="Lee J."/>
            <person name="Lee S.-C."/>
            <person name="Kwon J.-K."/>
            <person name="Lee H.-Y."/>
            <person name="Koo N."/>
            <person name="Hong Y."/>
            <person name="Kim R.W."/>
            <person name="Kang W.-H."/>
            <person name="Huh J.H."/>
            <person name="Kang B.-C."/>
            <person name="Yang T.-J."/>
            <person name="Lee Y.-H."/>
            <person name="Bennetzen J.L."/>
            <person name="Choi D."/>
        </authorList>
    </citation>
    <scope>NUCLEOTIDE SEQUENCE [LARGE SCALE GENOMIC DNA]</scope>
    <source>
        <strain evidence="12">cv. PBC81</strain>
    </source>
</reference>
<reference evidence="11 12" key="1">
    <citation type="journal article" date="2017" name="Genome Biol.">
        <title>New reference genome sequences of hot pepper reveal the massive evolution of plant disease-resistance genes by retroduplication.</title>
        <authorList>
            <person name="Kim S."/>
            <person name="Park J."/>
            <person name="Yeom S.I."/>
            <person name="Kim Y.M."/>
            <person name="Seo E."/>
            <person name="Kim K.T."/>
            <person name="Kim M.S."/>
            <person name="Lee J.M."/>
            <person name="Cheong K."/>
            <person name="Shin H.S."/>
            <person name="Kim S.B."/>
            <person name="Han K."/>
            <person name="Lee J."/>
            <person name="Park M."/>
            <person name="Lee H.A."/>
            <person name="Lee H.Y."/>
            <person name="Lee Y."/>
            <person name="Oh S."/>
            <person name="Lee J.H."/>
            <person name="Choi E."/>
            <person name="Choi E."/>
            <person name="Lee S.E."/>
            <person name="Jeon J."/>
            <person name="Kim H."/>
            <person name="Choi G."/>
            <person name="Song H."/>
            <person name="Lee J."/>
            <person name="Lee S.C."/>
            <person name="Kwon J.K."/>
            <person name="Lee H.Y."/>
            <person name="Koo N."/>
            <person name="Hong Y."/>
            <person name="Kim R.W."/>
            <person name="Kang W.H."/>
            <person name="Huh J.H."/>
            <person name="Kang B.C."/>
            <person name="Yang T.J."/>
            <person name="Lee Y.H."/>
            <person name="Bennetzen J.L."/>
            <person name="Choi D."/>
        </authorList>
    </citation>
    <scope>NUCLEOTIDE SEQUENCE [LARGE SCALE GENOMIC DNA]</scope>
    <source>
        <strain evidence="12">cv. PBC81</strain>
    </source>
</reference>
<comment type="subcellular location">
    <subcellularLocation>
        <location evidence="1">Cell membrane</location>
        <topology evidence="1">Single-pass type I membrane protein</topology>
    </subcellularLocation>
</comment>
<dbReference type="PANTHER" id="PTHR27004:SF410">
    <property type="entry name" value="LEUCINE-RICH REPEAT-CONTAINING N-TERMINAL PLANT-TYPE DOMAIN-CONTAINING PROTEIN"/>
    <property type="match status" value="1"/>
</dbReference>
<dbReference type="GO" id="GO:0006952">
    <property type="term" value="P:defense response"/>
    <property type="evidence" value="ECO:0007669"/>
    <property type="project" value="UniProtKB-ARBA"/>
</dbReference>
<dbReference type="GO" id="GO:0005886">
    <property type="term" value="C:plasma membrane"/>
    <property type="evidence" value="ECO:0007669"/>
    <property type="project" value="UniProtKB-SubCell"/>
</dbReference>
<evidence type="ECO:0000256" key="10">
    <source>
        <dbReference type="ARBA" id="ARBA00023180"/>
    </source>
</evidence>
<keyword evidence="8" id="KW-0472">Membrane</keyword>
<keyword evidence="7" id="KW-1133">Transmembrane helix</keyword>
<evidence type="ECO:0000256" key="5">
    <source>
        <dbReference type="ARBA" id="ARBA00022692"/>
    </source>
</evidence>
<dbReference type="FunFam" id="3.80.10.10:FF:000095">
    <property type="entry name" value="LRR receptor-like serine/threonine-protein kinase GSO1"/>
    <property type="match status" value="2"/>
</dbReference>
<keyword evidence="6" id="KW-0677">Repeat</keyword>
<dbReference type="EMBL" id="MLFT02000008">
    <property type="protein sequence ID" value="PHT40227.1"/>
    <property type="molecule type" value="Genomic_DNA"/>
</dbReference>
<comment type="similarity">
    <text evidence="2">Belongs to the RLP family.</text>
</comment>
<sequence length="492" mass="54298">MHLDLSYPGFTGLIPAEISHLSKLQVLSILTVDPYGLRLGPYNFELLLKNLTQLRELYLDSVNISSTIPLNSSSCLTNLWLARAQLRGVLPERVFHLSNLEDLDLSSNSLTSPISSNVSGLQNLQYLFLSSNYINGTIPSSIFSLPSLFQLDLSNNSFSGKIQEFKSNNTLGFVSVKQNQLQGPIPKSLLDQQYLNTLFLSQNNFSGHIASTVCNLKALGVLDLGSNNLDRTIPHCLGEVPPSLINCRNLDFLDLGNNELYDTFPSWLGGLPDLRILSLRSNKLHGPISDSRTNNSFAQIRVIDLSSNGISGNLPVSLFENFQAMKITATTKGWDREFFHVLTTNIIINFSRNRFEGYVSSIIGDLVGLRALNLSHNGLEGVIPTSLQCLSVLESLDLSSNKIGGEIPQLLASLTFLALLNLSHNHLVGCIPKGKQFDTFDNSSYQGNDGLRGLTLSKYCGADHGVPQATTPVVVKFEHKIYSIMKRHKKRY</sequence>
<evidence type="ECO:0000256" key="9">
    <source>
        <dbReference type="ARBA" id="ARBA00023170"/>
    </source>
</evidence>
<evidence type="ECO:0000256" key="3">
    <source>
        <dbReference type="ARBA" id="ARBA00022475"/>
    </source>
</evidence>
<keyword evidence="4" id="KW-0433">Leucine-rich repeat</keyword>
<protein>
    <recommendedName>
        <fullName evidence="13">Receptor-like protein 12</fullName>
    </recommendedName>
</protein>
<gene>
    <name evidence="11" type="ORF">CQW23_19081</name>
</gene>
<dbReference type="GO" id="GO:0051707">
    <property type="term" value="P:response to other organism"/>
    <property type="evidence" value="ECO:0007669"/>
    <property type="project" value="UniProtKB-ARBA"/>
</dbReference>
<keyword evidence="10" id="KW-0325">Glycoprotein</keyword>
<keyword evidence="3" id="KW-1003">Cell membrane</keyword>
<name>A0A2G2W4S4_CAPBA</name>
<organism evidence="11 12">
    <name type="scientific">Capsicum baccatum</name>
    <name type="common">Peruvian pepper</name>
    <dbReference type="NCBI Taxonomy" id="33114"/>
    <lineage>
        <taxon>Eukaryota</taxon>
        <taxon>Viridiplantae</taxon>
        <taxon>Streptophyta</taxon>
        <taxon>Embryophyta</taxon>
        <taxon>Tracheophyta</taxon>
        <taxon>Spermatophyta</taxon>
        <taxon>Magnoliopsida</taxon>
        <taxon>eudicotyledons</taxon>
        <taxon>Gunneridae</taxon>
        <taxon>Pentapetalae</taxon>
        <taxon>asterids</taxon>
        <taxon>lamiids</taxon>
        <taxon>Solanales</taxon>
        <taxon>Solanaceae</taxon>
        <taxon>Solanoideae</taxon>
        <taxon>Capsiceae</taxon>
        <taxon>Capsicum</taxon>
    </lineage>
</organism>
<evidence type="ECO:0008006" key="13">
    <source>
        <dbReference type="Google" id="ProtNLM"/>
    </source>
</evidence>
<evidence type="ECO:0000256" key="8">
    <source>
        <dbReference type="ARBA" id="ARBA00023136"/>
    </source>
</evidence>
<dbReference type="InterPro" id="IPR003591">
    <property type="entry name" value="Leu-rich_rpt_typical-subtyp"/>
</dbReference>
<evidence type="ECO:0000256" key="6">
    <source>
        <dbReference type="ARBA" id="ARBA00022737"/>
    </source>
</evidence>
<dbReference type="Pfam" id="PF13855">
    <property type="entry name" value="LRR_8"/>
    <property type="match status" value="2"/>
</dbReference>
<dbReference type="Proteomes" id="UP000224567">
    <property type="component" value="Unassembled WGS sequence"/>
</dbReference>
<dbReference type="InterPro" id="IPR032675">
    <property type="entry name" value="LRR_dom_sf"/>
</dbReference>
<keyword evidence="5" id="KW-0812">Transmembrane</keyword>
<proteinExistence type="inferred from homology"/>
<keyword evidence="9" id="KW-0675">Receptor</keyword>
<evidence type="ECO:0000256" key="4">
    <source>
        <dbReference type="ARBA" id="ARBA00022614"/>
    </source>
</evidence>
<dbReference type="SMART" id="SM00365">
    <property type="entry name" value="LRR_SD22"/>
    <property type="match status" value="5"/>
</dbReference>
<dbReference type="PANTHER" id="PTHR27004">
    <property type="entry name" value="RECEPTOR-LIKE PROTEIN 12 ISOFORM X1"/>
    <property type="match status" value="1"/>
</dbReference>
<accession>A0A2G2W4S4</accession>
<comment type="caution">
    <text evidence="11">The sequence shown here is derived from an EMBL/GenBank/DDBJ whole genome shotgun (WGS) entry which is preliminary data.</text>
</comment>
<dbReference type="SMART" id="SM00369">
    <property type="entry name" value="LRR_TYP"/>
    <property type="match status" value="7"/>
</dbReference>
<dbReference type="Gene3D" id="3.80.10.10">
    <property type="entry name" value="Ribonuclease Inhibitor"/>
    <property type="match status" value="2"/>
</dbReference>
<evidence type="ECO:0000256" key="7">
    <source>
        <dbReference type="ARBA" id="ARBA00022989"/>
    </source>
</evidence>
<dbReference type="OrthoDB" id="1055097at2759"/>
<dbReference type="Pfam" id="PF00560">
    <property type="entry name" value="LRR_1"/>
    <property type="match status" value="3"/>
</dbReference>
<evidence type="ECO:0000313" key="12">
    <source>
        <dbReference type="Proteomes" id="UP000224567"/>
    </source>
</evidence>
<dbReference type="AlphaFoldDB" id="A0A2G2W4S4"/>
<evidence type="ECO:0000313" key="11">
    <source>
        <dbReference type="EMBL" id="PHT40227.1"/>
    </source>
</evidence>
<keyword evidence="12" id="KW-1185">Reference proteome</keyword>
<dbReference type="PRINTS" id="PR00019">
    <property type="entry name" value="LEURICHRPT"/>
</dbReference>
<evidence type="ECO:0000256" key="1">
    <source>
        <dbReference type="ARBA" id="ARBA00004251"/>
    </source>
</evidence>
<dbReference type="InterPro" id="IPR001611">
    <property type="entry name" value="Leu-rich_rpt"/>
</dbReference>
<evidence type="ECO:0000256" key="2">
    <source>
        <dbReference type="ARBA" id="ARBA00009592"/>
    </source>
</evidence>